<reference evidence="7 8" key="1">
    <citation type="journal article" date="2020" name="Mol. Biol. Evol.">
        <title>Distinct Expression and Methylation Patterns for Genes with Different Fates following a Single Whole-Genome Duplication in Flowering Plants.</title>
        <authorList>
            <person name="Shi T."/>
            <person name="Rahmani R.S."/>
            <person name="Gugger P.F."/>
            <person name="Wang M."/>
            <person name="Li H."/>
            <person name="Zhang Y."/>
            <person name="Li Z."/>
            <person name="Wang Q."/>
            <person name="Van de Peer Y."/>
            <person name="Marchal K."/>
            <person name="Chen J."/>
        </authorList>
    </citation>
    <scope>NUCLEOTIDE SEQUENCE [LARGE SCALE GENOMIC DNA]</scope>
    <source>
        <tissue evidence="7">Leaf</tissue>
    </source>
</reference>
<evidence type="ECO:0000256" key="1">
    <source>
        <dbReference type="ARBA" id="ARBA00004123"/>
    </source>
</evidence>
<evidence type="ECO:0000256" key="6">
    <source>
        <dbReference type="SAM" id="SignalP"/>
    </source>
</evidence>
<organism evidence="7 8">
    <name type="scientific">Nelumbo nucifera</name>
    <name type="common">Sacred lotus</name>
    <dbReference type="NCBI Taxonomy" id="4432"/>
    <lineage>
        <taxon>Eukaryota</taxon>
        <taxon>Viridiplantae</taxon>
        <taxon>Streptophyta</taxon>
        <taxon>Embryophyta</taxon>
        <taxon>Tracheophyta</taxon>
        <taxon>Spermatophyta</taxon>
        <taxon>Magnoliopsida</taxon>
        <taxon>Proteales</taxon>
        <taxon>Nelumbonaceae</taxon>
        <taxon>Nelumbo</taxon>
    </lineage>
</organism>
<name>A0A822YWZ0_NELNU</name>
<dbReference type="GO" id="GO:0003677">
    <property type="term" value="F:DNA binding"/>
    <property type="evidence" value="ECO:0007669"/>
    <property type="project" value="UniProtKB-KW"/>
</dbReference>
<dbReference type="Proteomes" id="UP000607653">
    <property type="component" value="Unassembled WGS sequence"/>
</dbReference>
<dbReference type="PANTHER" id="PTHR34269:SF11">
    <property type="entry name" value="B3 DOMAIN PROTEIN"/>
    <property type="match status" value="1"/>
</dbReference>
<keyword evidence="5" id="KW-0539">Nucleus</keyword>
<dbReference type="EMBL" id="DUZY01000003">
    <property type="protein sequence ID" value="DAD33738.1"/>
    <property type="molecule type" value="Genomic_DNA"/>
</dbReference>
<keyword evidence="6" id="KW-0732">Signal</keyword>
<dbReference type="SUPFAM" id="SSF101936">
    <property type="entry name" value="DNA-binding pseudobarrel domain"/>
    <property type="match status" value="1"/>
</dbReference>
<gene>
    <name evidence="7" type="ORF">HUJ06_012589</name>
</gene>
<keyword evidence="2" id="KW-0805">Transcription regulation</keyword>
<keyword evidence="4" id="KW-0804">Transcription</keyword>
<evidence type="ECO:0000313" key="7">
    <source>
        <dbReference type="EMBL" id="DAD33738.1"/>
    </source>
</evidence>
<keyword evidence="8" id="KW-1185">Reference proteome</keyword>
<evidence type="ECO:0000256" key="2">
    <source>
        <dbReference type="ARBA" id="ARBA00023015"/>
    </source>
</evidence>
<dbReference type="GO" id="GO:0005634">
    <property type="term" value="C:nucleus"/>
    <property type="evidence" value="ECO:0007669"/>
    <property type="project" value="UniProtKB-SubCell"/>
</dbReference>
<dbReference type="CDD" id="cd10017">
    <property type="entry name" value="B3_DNA"/>
    <property type="match status" value="1"/>
</dbReference>
<sequence>MKEWLSLSLSVGLFYSHQVSTEAQQVTFSDFFAGEESNNGNLQKIIFPVVHAATADERMNPRHNRPERGDQSDELFRIDPAAVERMNRYHDRPRGLNDDHFGISTELKLHEDPWVLKKTLTISDVDNLSRLMLKKALVQVHVLPFMEGEQVEEMNNGAGTRVEIKDLDTSSDHELTLRMWPASRCYVLNDNWRENFVRRRELNAGDEIWMYWDRYYRCFFFTVRGRVVQIN</sequence>
<feature type="signal peptide" evidence="6">
    <location>
        <begin position="1"/>
        <end position="23"/>
    </location>
</feature>
<protein>
    <recommendedName>
        <fullName evidence="9">B3 domain-containing protein At2g33720-like</fullName>
    </recommendedName>
</protein>
<dbReference type="InterPro" id="IPR015300">
    <property type="entry name" value="DNA-bd_pseudobarrel_sf"/>
</dbReference>
<keyword evidence="3" id="KW-0238">DNA-binding</keyword>
<accession>A0A822YWZ0</accession>
<dbReference type="AlphaFoldDB" id="A0A822YWZ0"/>
<evidence type="ECO:0000256" key="4">
    <source>
        <dbReference type="ARBA" id="ARBA00023163"/>
    </source>
</evidence>
<evidence type="ECO:0008006" key="9">
    <source>
        <dbReference type="Google" id="ProtNLM"/>
    </source>
</evidence>
<evidence type="ECO:0000256" key="5">
    <source>
        <dbReference type="ARBA" id="ARBA00023242"/>
    </source>
</evidence>
<dbReference type="PANTHER" id="PTHR34269">
    <property type="entry name" value="TRANSCRIPTION FACTOR B3-DOMAIN FAMILY-RELATED"/>
    <property type="match status" value="1"/>
</dbReference>
<feature type="chain" id="PRO_5032740499" description="B3 domain-containing protein At2g33720-like" evidence="6">
    <location>
        <begin position="24"/>
        <end position="231"/>
    </location>
</feature>
<comment type="subcellular location">
    <subcellularLocation>
        <location evidence="1">Nucleus</location>
    </subcellularLocation>
</comment>
<dbReference type="InterPro" id="IPR051442">
    <property type="entry name" value="B3_domain"/>
</dbReference>
<dbReference type="InterPro" id="IPR003340">
    <property type="entry name" value="B3_DNA-bd"/>
</dbReference>
<evidence type="ECO:0000313" key="8">
    <source>
        <dbReference type="Proteomes" id="UP000607653"/>
    </source>
</evidence>
<comment type="caution">
    <text evidence="7">The sequence shown here is derived from an EMBL/GenBank/DDBJ whole genome shotgun (WGS) entry which is preliminary data.</text>
</comment>
<evidence type="ECO:0000256" key="3">
    <source>
        <dbReference type="ARBA" id="ARBA00023125"/>
    </source>
</evidence>
<proteinExistence type="predicted"/>
<dbReference type="Gene3D" id="2.40.330.10">
    <property type="entry name" value="DNA-binding pseudobarrel domain"/>
    <property type="match status" value="1"/>
</dbReference>